<feature type="domain" description="HNH" evidence="1">
    <location>
        <begin position="275"/>
        <end position="318"/>
    </location>
</feature>
<evidence type="ECO:0000313" key="2">
    <source>
        <dbReference type="EMBL" id="MBB4979216.1"/>
    </source>
</evidence>
<organism evidence="2 3">
    <name type="scientific">Streptomyces nymphaeiformis</name>
    <dbReference type="NCBI Taxonomy" id="2663842"/>
    <lineage>
        <taxon>Bacteria</taxon>
        <taxon>Bacillati</taxon>
        <taxon>Actinomycetota</taxon>
        <taxon>Actinomycetes</taxon>
        <taxon>Kitasatosporales</taxon>
        <taxon>Streptomycetaceae</taxon>
        <taxon>Streptomyces</taxon>
    </lineage>
</organism>
<keyword evidence="3" id="KW-1185">Reference proteome</keyword>
<name>A0A7W7X9A3_9ACTN</name>
<dbReference type="Pfam" id="PF01844">
    <property type="entry name" value="HNH"/>
    <property type="match status" value="1"/>
</dbReference>
<dbReference type="RefSeq" id="WP_116160778.1">
    <property type="nucleotide sequence ID" value="NZ_JACHJY010000001.1"/>
</dbReference>
<accession>A0A7W7X9A3</accession>
<dbReference type="InterPro" id="IPR003615">
    <property type="entry name" value="HNH_nuc"/>
</dbReference>
<dbReference type="AlphaFoldDB" id="A0A7W7X9A3"/>
<proteinExistence type="predicted"/>
<evidence type="ECO:0000313" key="3">
    <source>
        <dbReference type="Proteomes" id="UP000582643"/>
    </source>
</evidence>
<protein>
    <submittedName>
        <fullName evidence="2">Putative RNA-binding Zn-ribbon protein involved in translation (DUF1610 family)</fullName>
    </submittedName>
</protein>
<reference evidence="2 3" key="1">
    <citation type="submission" date="2020-08" db="EMBL/GenBank/DDBJ databases">
        <title>Genomic Encyclopedia of Type Strains, Phase III (KMG-III): the genomes of soil and plant-associated and newly described type strains.</title>
        <authorList>
            <person name="Whitman W."/>
        </authorList>
    </citation>
    <scope>NUCLEOTIDE SEQUENCE [LARGE SCALE GENOMIC DNA]</scope>
    <source>
        <strain evidence="2 3">SFB5A</strain>
    </source>
</reference>
<dbReference type="GO" id="GO:0008270">
    <property type="term" value="F:zinc ion binding"/>
    <property type="evidence" value="ECO:0007669"/>
    <property type="project" value="InterPro"/>
</dbReference>
<dbReference type="InterPro" id="IPR002711">
    <property type="entry name" value="HNH"/>
</dbReference>
<dbReference type="EMBL" id="JACHJY010000001">
    <property type="protein sequence ID" value="MBB4979216.1"/>
    <property type="molecule type" value="Genomic_DNA"/>
</dbReference>
<dbReference type="CDD" id="cd00085">
    <property type="entry name" value="HNHc"/>
    <property type="match status" value="1"/>
</dbReference>
<comment type="caution">
    <text evidence="2">The sequence shown here is derived from an EMBL/GenBank/DDBJ whole genome shotgun (WGS) entry which is preliminary data.</text>
</comment>
<gene>
    <name evidence="2" type="ORF">GGE06_000104</name>
</gene>
<dbReference type="GO" id="GO:0003676">
    <property type="term" value="F:nucleic acid binding"/>
    <property type="evidence" value="ECO:0007669"/>
    <property type="project" value="InterPro"/>
</dbReference>
<dbReference type="GO" id="GO:0004519">
    <property type="term" value="F:endonuclease activity"/>
    <property type="evidence" value="ECO:0007669"/>
    <property type="project" value="InterPro"/>
</dbReference>
<evidence type="ECO:0000259" key="1">
    <source>
        <dbReference type="Pfam" id="PF01844"/>
    </source>
</evidence>
<sequence>MGTSAYTRERLSAAVAESKGWADLMRRLGVGESGGRRRTLQAKVAAYDIDTSHFKQRSPWRKYTDRAIADAVASSTTLREVVQKLGVPPATGTLSHIRRRIAAAGIDVSHFPGLNRSITDLPFTTGELRAAAASTHSVREMARLLGVADDSRSRAALRHMLDVRGIDIAHFTHRRVTVPEDRLRAAVTTAASFADVMRTLGLPVSDQNHRRVRRRVTELGLDTSHFKRRTWGTVRVVAPRAIADTVFRVRPEGSSRENRDRLQRALAEVGVPYRCVECGNEGAWRGRTITLQIDHIDGDWLDNRRENLRHLCPNCHSMTETWCRGGNRRQSV</sequence>
<dbReference type="Proteomes" id="UP000582643">
    <property type="component" value="Unassembled WGS sequence"/>
</dbReference>